<evidence type="ECO:0000313" key="1">
    <source>
        <dbReference type="EMBL" id="KZP16373.1"/>
    </source>
</evidence>
<name>A0A166F2R8_9AGAM</name>
<dbReference type="Proteomes" id="UP000076532">
    <property type="component" value="Unassembled WGS sequence"/>
</dbReference>
<reference evidence="1 2" key="1">
    <citation type="journal article" date="2016" name="Mol. Biol. Evol.">
        <title>Comparative Genomics of Early-Diverging Mushroom-Forming Fungi Provides Insights into the Origins of Lignocellulose Decay Capabilities.</title>
        <authorList>
            <person name="Nagy L.G."/>
            <person name="Riley R."/>
            <person name="Tritt A."/>
            <person name="Adam C."/>
            <person name="Daum C."/>
            <person name="Floudas D."/>
            <person name="Sun H."/>
            <person name="Yadav J.S."/>
            <person name="Pangilinan J."/>
            <person name="Larsson K.H."/>
            <person name="Matsuura K."/>
            <person name="Barry K."/>
            <person name="Labutti K."/>
            <person name="Kuo R."/>
            <person name="Ohm R.A."/>
            <person name="Bhattacharya S.S."/>
            <person name="Shirouzu T."/>
            <person name="Yoshinaga Y."/>
            <person name="Martin F.M."/>
            <person name="Grigoriev I.V."/>
            <person name="Hibbett D.S."/>
        </authorList>
    </citation>
    <scope>NUCLEOTIDE SEQUENCE [LARGE SCALE GENOMIC DNA]</scope>
    <source>
        <strain evidence="1 2">CBS 109695</strain>
    </source>
</reference>
<proteinExistence type="predicted"/>
<gene>
    <name evidence="1" type="ORF">FIBSPDRAFT_62699</name>
</gene>
<evidence type="ECO:0000313" key="2">
    <source>
        <dbReference type="Proteomes" id="UP000076532"/>
    </source>
</evidence>
<accession>A0A166F2R8</accession>
<dbReference type="AlphaFoldDB" id="A0A166F2R8"/>
<keyword evidence="2" id="KW-1185">Reference proteome</keyword>
<dbReference type="EMBL" id="KV417594">
    <property type="protein sequence ID" value="KZP16373.1"/>
    <property type="molecule type" value="Genomic_DNA"/>
</dbReference>
<organism evidence="1 2">
    <name type="scientific">Athelia psychrophila</name>
    <dbReference type="NCBI Taxonomy" id="1759441"/>
    <lineage>
        <taxon>Eukaryota</taxon>
        <taxon>Fungi</taxon>
        <taxon>Dikarya</taxon>
        <taxon>Basidiomycota</taxon>
        <taxon>Agaricomycotina</taxon>
        <taxon>Agaricomycetes</taxon>
        <taxon>Agaricomycetidae</taxon>
        <taxon>Atheliales</taxon>
        <taxon>Atheliaceae</taxon>
        <taxon>Athelia</taxon>
    </lineage>
</organism>
<protein>
    <submittedName>
        <fullName evidence="1">Uncharacterized protein</fullName>
    </submittedName>
</protein>
<sequence length="324" mass="36586">MAERGRTHRKWVNTNADAIIQAAAQAMKLWENLEAVDHTVFLVYLHVEEHVESDRERKIMFLRSIETAESVPTATVHTMYDYICASSVKEGSVSAHDALEHVLAHRPGLLRIAVIDECPFNTRDPFFKSIPVQLEETSLDGARSDMLADGDWLKLLKKRIDWVENAWKQPIRRAAYLHWIDKNQEHILCAGIHALKLQKQPNRIDTDIFLVAVDSREEVVSSVWRSTKFFFSVGKACAIPADIVNKKYPDPAATDVAATTAVPLKIGEQLLRILVVDDMGVADSNAKMPVNTHISPITHTLPQRIVLPLFEPGWLSQFKKNARS</sequence>